<evidence type="ECO:0000256" key="1">
    <source>
        <dbReference type="SAM" id="MobiDB-lite"/>
    </source>
</evidence>
<feature type="compositionally biased region" description="Basic and acidic residues" evidence="1">
    <location>
        <begin position="57"/>
        <end position="88"/>
    </location>
</feature>
<name>A0A6J4N2D5_9ACTN</name>
<feature type="compositionally biased region" description="Basic and acidic residues" evidence="1">
    <location>
        <begin position="272"/>
        <end position="285"/>
    </location>
</feature>
<organism evidence="2">
    <name type="scientific">uncultured Nocardioides sp</name>
    <dbReference type="NCBI Taxonomy" id="198441"/>
    <lineage>
        <taxon>Bacteria</taxon>
        <taxon>Bacillati</taxon>
        <taxon>Actinomycetota</taxon>
        <taxon>Actinomycetes</taxon>
        <taxon>Propionibacteriales</taxon>
        <taxon>Nocardioidaceae</taxon>
        <taxon>Nocardioides</taxon>
        <taxon>environmental samples</taxon>
    </lineage>
</organism>
<protein>
    <submittedName>
        <fullName evidence="2">Uncharacterized protein</fullName>
    </submittedName>
</protein>
<feature type="region of interest" description="Disordered" evidence="1">
    <location>
        <begin position="1"/>
        <end position="319"/>
    </location>
</feature>
<feature type="compositionally biased region" description="Low complexity" evidence="1">
    <location>
        <begin position="98"/>
        <end position="118"/>
    </location>
</feature>
<dbReference type="EMBL" id="CADCUN010000055">
    <property type="protein sequence ID" value="CAA9376166.1"/>
    <property type="molecule type" value="Genomic_DNA"/>
</dbReference>
<sequence length="334" mass="35031">APSLEPRRRPPGPIGAASADRPDGSGWSDARPGAGSLLAAYLPGVLRSGRHSPRRAGATDRRGLRPAADRGADHRLGSRPVERGEPLRRPRPRRAHAARGAGLRRLPWAAGDLRSAGGPLAGPGGAPGHPTRTGHGERALGHGRRGKAGVQLHRGGCRGRHDVRSRARLHPPAAPERSALRARGAGRRQRARPVTQRGAVPAALQRRRSRRALAGQLPDLRPVGAAARDRGPARSRCRTRRRVRRCGAPRGRPAHPGRREGGRAAPRRARGRAGDGRRGRPRADRGGPGAGGPHTSQVRAGARAALGGSAPAGHAARPARGTCGQACVARCWLL</sequence>
<gene>
    <name evidence="2" type="ORF">AVDCRST_MAG60-519</name>
</gene>
<proteinExistence type="predicted"/>
<dbReference type="AlphaFoldDB" id="A0A6J4N2D5"/>
<feature type="non-terminal residue" evidence="2">
    <location>
        <position position="1"/>
    </location>
</feature>
<feature type="compositionally biased region" description="Low complexity" evidence="1">
    <location>
        <begin position="300"/>
        <end position="319"/>
    </location>
</feature>
<feature type="compositionally biased region" description="Basic residues" evidence="1">
    <location>
        <begin position="233"/>
        <end position="256"/>
    </location>
</feature>
<feature type="non-terminal residue" evidence="2">
    <location>
        <position position="334"/>
    </location>
</feature>
<accession>A0A6J4N2D5</accession>
<evidence type="ECO:0000313" key="2">
    <source>
        <dbReference type="EMBL" id="CAA9376166.1"/>
    </source>
</evidence>
<reference evidence="2" key="1">
    <citation type="submission" date="2020-02" db="EMBL/GenBank/DDBJ databases">
        <authorList>
            <person name="Meier V. D."/>
        </authorList>
    </citation>
    <scope>NUCLEOTIDE SEQUENCE</scope>
    <source>
        <strain evidence="2">AVDCRST_MAG60</strain>
    </source>
</reference>